<dbReference type="EC" id="2.2.1.2" evidence="2"/>
<comment type="catalytic activity">
    <reaction evidence="2">
        <text>D-sedoheptulose 7-phosphate + D-glyceraldehyde 3-phosphate = D-erythrose 4-phosphate + beta-D-fructose 6-phosphate</text>
        <dbReference type="Rhea" id="RHEA:17053"/>
        <dbReference type="ChEBI" id="CHEBI:16897"/>
        <dbReference type="ChEBI" id="CHEBI:57483"/>
        <dbReference type="ChEBI" id="CHEBI:57634"/>
        <dbReference type="ChEBI" id="CHEBI:59776"/>
        <dbReference type="EC" id="2.2.1.2"/>
    </reaction>
</comment>
<protein>
    <recommendedName>
        <fullName evidence="2">Transaldolase</fullName>
        <ecNumber evidence="2">2.2.1.2</ecNumber>
    </recommendedName>
</protein>
<dbReference type="AlphaFoldDB" id="A0A0C9TR72"/>
<dbReference type="PROSITE" id="PS01054">
    <property type="entry name" value="TRANSALDOLASE_1"/>
    <property type="match status" value="1"/>
</dbReference>
<dbReference type="InterPro" id="IPR018225">
    <property type="entry name" value="Transaldolase_AS"/>
</dbReference>
<keyword evidence="2" id="KW-0570">Pentose shunt</keyword>
<dbReference type="PANTHER" id="PTHR10683">
    <property type="entry name" value="TRANSALDOLASE"/>
    <property type="match status" value="1"/>
</dbReference>
<gene>
    <name evidence="3" type="ORF">M422DRAFT_233982</name>
</gene>
<keyword evidence="2" id="KW-0808">Transferase</keyword>
<evidence type="ECO:0000313" key="3">
    <source>
        <dbReference type="EMBL" id="KIJ32698.1"/>
    </source>
</evidence>
<organism evidence="3 4">
    <name type="scientific">Sphaerobolus stellatus (strain SS14)</name>
    <dbReference type="NCBI Taxonomy" id="990650"/>
    <lineage>
        <taxon>Eukaryota</taxon>
        <taxon>Fungi</taxon>
        <taxon>Dikarya</taxon>
        <taxon>Basidiomycota</taxon>
        <taxon>Agaricomycotina</taxon>
        <taxon>Agaricomycetes</taxon>
        <taxon>Phallomycetidae</taxon>
        <taxon>Geastrales</taxon>
        <taxon>Sphaerobolaceae</taxon>
        <taxon>Sphaerobolus</taxon>
    </lineage>
</organism>
<dbReference type="PROSITE" id="PS00958">
    <property type="entry name" value="TRANSALDOLASE_2"/>
    <property type="match status" value="1"/>
</dbReference>
<name>A0A0C9TR72_SPHS4</name>
<evidence type="ECO:0000313" key="4">
    <source>
        <dbReference type="Proteomes" id="UP000054279"/>
    </source>
</evidence>
<dbReference type="UniPathway" id="UPA00115">
    <property type="reaction ID" value="UER00414"/>
</dbReference>
<dbReference type="Gene3D" id="3.20.20.70">
    <property type="entry name" value="Aldolase class I"/>
    <property type="match status" value="1"/>
</dbReference>
<dbReference type="Proteomes" id="UP000054279">
    <property type="component" value="Unassembled WGS sequence"/>
</dbReference>
<proteinExistence type="predicted"/>
<evidence type="ECO:0000256" key="1">
    <source>
        <dbReference type="ARBA" id="ARBA00023270"/>
    </source>
</evidence>
<dbReference type="OrthoDB" id="2015515at2759"/>
<dbReference type="EMBL" id="KN837223">
    <property type="protein sequence ID" value="KIJ32698.1"/>
    <property type="molecule type" value="Genomic_DNA"/>
</dbReference>
<dbReference type="PANTHER" id="PTHR10683:SF18">
    <property type="entry name" value="TRANSALDOLASE"/>
    <property type="match status" value="1"/>
</dbReference>
<keyword evidence="4" id="KW-1185">Reference proteome</keyword>
<comment type="function">
    <text evidence="2">Catalyzes the rate-limiting step of the non-oxidative phase in the pentose phosphate pathway. Catalyzes the reversible conversion of sedheptulose-7-phosphate and D-glyceraldehyde 3-phosphate into erythrose-4-phosphate and beta-D-fructose 6-phosphate.</text>
</comment>
<evidence type="ECO:0000256" key="2">
    <source>
        <dbReference type="RuleBase" id="RU000501"/>
    </source>
</evidence>
<dbReference type="InterPro" id="IPR013785">
    <property type="entry name" value="Aldolase_TIM"/>
</dbReference>
<dbReference type="SUPFAM" id="SSF51569">
    <property type="entry name" value="Aldolase"/>
    <property type="match status" value="1"/>
</dbReference>
<sequence length="346" mass="37876">MSPNALEIIRRGGIIIASDTPEFSNIGQFSPTDATSNPSLVYAAVNQPEYAYLLEEAVSEAQRQIPRGTIQEKTSLASDLILLQVGLGVLKNISGRVSISVDPRLANDKEAILSKARSLISLFESANIPRSRILIKIPGTYAGIHAAQILESNEPPIHVNITLIFSHIQALACAQAGLAVISPFVGRIKDWWTSNDRSTDYSKLSLAQHPGIVLVRNIRKTYEQHGYKTQIMAAGFRHVDELIEFGDPHAASGPHIVTLPPSLLEDLQRKDSSAFAARNAAPGRLARRTETFETYFTSKGPVPGGEEAYIRDITDEQIALDKVPEGLAKFSADAERLEKIVESRFQ</sequence>
<keyword evidence="1" id="KW-0704">Schiff base</keyword>
<reference evidence="3 4" key="1">
    <citation type="submission" date="2014-06" db="EMBL/GenBank/DDBJ databases">
        <title>Evolutionary Origins and Diversification of the Mycorrhizal Mutualists.</title>
        <authorList>
            <consortium name="DOE Joint Genome Institute"/>
            <consortium name="Mycorrhizal Genomics Consortium"/>
            <person name="Kohler A."/>
            <person name="Kuo A."/>
            <person name="Nagy L.G."/>
            <person name="Floudas D."/>
            <person name="Copeland A."/>
            <person name="Barry K.W."/>
            <person name="Cichocki N."/>
            <person name="Veneault-Fourrey C."/>
            <person name="LaButti K."/>
            <person name="Lindquist E.A."/>
            <person name="Lipzen A."/>
            <person name="Lundell T."/>
            <person name="Morin E."/>
            <person name="Murat C."/>
            <person name="Riley R."/>
            <person name="Ohm R."/>
            <person name="Sun H."/>
            <person name="Tunlid A."/>
            <person name="Henrissat B."/>
            <person name="Grigoriev I.V."/>
            <person name="Hibbett D.S."/>
            <person name="Martin F."/>
        </authorList>
    </citation>
    <scope>NUCLEOTIDE SEQUENCE [LARGE SCALE GENOMIC DNA]</scope>
    <source>
        <strain evidence="3 4">SS14</strain>
    </source>
</reference>
<dbReference type="InterPro" id="IPR001585">
    <property type="entry name" value="TAL/FSA"/>
</dbReference>
<accession>A0A0C9TR72</accession>
<dbReference type="Pfam" id="PF00923">
    <property type="entry name" value="TAL_FSA"/>
    <property type="match status" value="1"/>
</dbReference>
<dbReference type="GO" id="GO:0004801">
    <property type="term" value="F:transaldolase activity"/>
    <property type="evidence" value="ECO:0007669"/>
    <property type="project" value="UniProtKB-EC"/>
</dbReference>
<dbReference type="GO" id="GO:0005975">
    <property type="term" value="P:carbohydrate metabolic process"/>
    <property type="evidence" value="ECO:0007669"/>
    <property type="project" value="InterPro"/>
</dbReference>
<dbReference type="HOGENOM" id="CLU_047470_0_1_1"/>
<dbReference type="GO" id="GO:0006098">
    <property type="term" value="P:pentose-phosphate shunt"/>
    <property type="evidence" value="ECO:0007669"/>
    <property type="project" value="UniProtKB-UniPathway"/>
</dbReference>
<comment type="pathway">
    <text evidence="2">Carbohydrate degradation; pentose phosphate pathway; D-glyceraldehyde 3-phosphate and beta-D-fructose 6-phosphate from D-ribose 5-phosphate and D-xylulose 5-phosphate (non-oxidative stage): step 2/3.</text>
</comment>